<name>A0ABR2TA30_9ROSI</name>
<dbReference type="PANTHER" id="PTHR46038">
    <property type="entry name" value="EXPRESSED PROTEIN-RELATED"/>
    <property type="match status" value="1"/>
</dbReference>
<evidence type="ECO:0000259" key="2">
    <source>
        <dbReference type="Pfam" id="PF03407"/>
    </source>
</evidence>
<comment type="caution">
    <text evidence="3">The sequence shown here is derived from an EMBL/GenBank/DDBJ whole genome shotgun (WGS) entry which is preliminary data.</text>
</comment>
<feature type="domain" description="Nucleotide-diphospho-sugar transferase" evidence="2">
    <location>
        <begin position="107"/>
        <end position="305"/>
    </location>
</feature>
<keyword evidence="4" id="KW-1185">Reference proteome</keyword>
<dbReference type="InterPro" id="IPR005069">
    <property type="entry name" value="Nucl-diP-sugar_transferase"/>
</dbReference>
<evidence type="ECO:0000313" key="3">
    <source>
        <dbReference type="EMBL" id="KAK9034099.1"/>
    </source>
</evidence>
<keyword evidence="1" id="KW-0472">Membrane</keyword>
<feature type="transmembrane region" description="Helical" evidence="1">
    <location>
        <begin position="12"/>
        <end position="30"/>
    </location>
</feature>
<reference evidence="3 4" key="1">
    <citation type="journal article" date="2024" name="G3 (Bethesda)">
        <title>Genome assembly of Hibiscus sabdariffa L. provides insights into metabolisms of medicinal natural products.</title>
        <authorList>
            <person name="Kim T."/>
        </authorList>
    </citation>
    <scope>NUCLEOTIDE SEQUENCE [LARGE SCALE GENOMIC DNA]</scope>
    <source>
        <strain evidence="3">TK-2024</strain>
        <tissue evidence="3">Old leaves</tissue>
    </source>
</reference>
<keyword evidence="1" id="KW-0812">Transmembrane</keyword>
<dbReference type="InterPro" id="IPR044821">
    <property type="entry name" value="At1g28695/At4g15970-like"/>
</dbReference>
<dbReference type="EMBL" id="JBBPBN010000007">
    <property type="protein sequence ID" value="KAK9034099.1"/>
    <property type="molecule type" value="Genomic_DNA"/>
</dbReference>
<dbReference type="Pfam" id="PF03407">
    <property type="entry name" value="Nucleotid_trans"/>
    <property type="match status" value="1"/>
</dbReference>
<dbReference type="PANTHER" id="PTHR46038:SF38">
    <property type="entry name" value="GLYCOSYLTRANSFERASE-RELATED"/>
    <property type="match status" value="1"/>
</dbReference>
<organism evidence="3 4">
    <name type="scientific">Hibiscus sabdariffa</name>
    <name type="common">roselle</name>
    <dbReference type="NCBI Taxonomy" id="183260"/>
    <lineage>
        <taxon>Eukaryota</taxon>
        <taxon>Viridiplantae</taxon>
        <taxon>Streptophyta</taxon>
        <taxon>Embryophyta</taxon>
        <taxon>Tracheophyta</taxon>
        <taxon>Spermatophyta</taxon>
        <taxon>Magnoliopsida</taxon>
        <taxon>eudicotyledons</taxon>
        <taxon>Gunneridae</taxon>
        <taxon>Pentapetalae</taxon>
        <taxon>rosids</taxon>
        <taxon>malvids</taxon>
        <taxon>Malvales</taxon>
        <taxon>Malvaceae</taxon>
        <taxon>Malvoideae</taxon>
        <taxon>Hibiscus</taxon>
    </lineage>
</organism>
<protein>
    <recommendedName>
        <fullName evidence="2">Nucleotide-diphospho-sugar transferase domain-containing protein</fullName>
    </recommendedName>
</protein>
<accession>A0ABR2TA30</accession>
<proteinExistence type="predicted"/>
<dbReference type="Proteomes" id="UP001396334">
    <property type="component" value="Unassembled WGS sequence"/>
</dbReference>
<keyword evidence="1" id="KW-1133">Transmembrane helix</keyword>
<evidence type="ECO:0000313" key="4">
    <source>
        <dbReference type="Proteomes" id="UP001396334"/>
    </source>
</evidence>
<evidence type="ECO:0000256" key="1">
    <source>
        <dbReference type="SAM" id="Phobius"/>
    </source>
</evidence>
<gene>
    <name evidence="3" type="ORF">V6N11_050277</name>
</gene>
<sequence>MSPEISTQIRHGALIITFVTLSALLLYYATNSHRFSSGSFSSYFFPPDLNHSSAPDSSQELEQILKKASTVNKTVILTSLNDAWATPGSIIDMFLKSFKLGDGTHKLLDHLVIVALDQKAYNRCRIVHKHCYALVTEDVDFQHEAFFMTPNYSKLVWRKIDFLRTVLELGYNFVFTDSDIMWFRDPFPRFFPDADFQISCDNFLGRPEDLNNSPNSGFTYVKSNNRTIAFYKFWYSSRDTYPGLHDQDVFNKIKFDPFISEIGLKIRFLDTANFGGLCEPSRDLNVVCTMHVNCCIGMQRKLADLKIMLQDWRAFTSLPSDLKNQSIVSWRVPHTCRELNFNVAVLLTGDESRSSGGDERFKGLMVTFVLSPDLNCRRGKGNKLPTSLDSSSAARETIGEAVVGDAIERWLGEEKVIYSGYIRE</sequence>